<keyword evidence="3" id="KW-1185">Reference proteome</keyword>
<dbReference type="Proteomes" id="UP000215694">
    <property type="component" value="Unassembled WGS sequence"/>
</dbReference>
<dbReference type="InterPro" id="IPR006935">
    <property type="entry name" value="Helicase/UvrB_N"/>
</dbReference>
<dbReference type="GO" id="GO:0003677">
    <property type="term" value="F:DNA binding"/>
    <property type="evidence" value="ECO:0007669"/>
    <property type="project" value="InterPro"/>
</dbReference>
<dbReference type="PROSITE" id="PS51192">
    <property type="entry name" value="HELICASE_ATP_BIND_1"/>
    <property type="match status" value="1"/>
</dbReference>
<dbReference type="SMART" id="SM00487">
    <property type="entry name" value="DEXDc"/>
    <property type="match status" value="1"/>
</dbReference>
<comment type="caution">
    <text evidence="2">The sequence shown here is derived from an EMBL/GenBank/DDBJ whole genome shotgun (WGS) entry which is preliminary data.</text>
</comment>
<sequence>MNNEQILLNYKDGKVGYIDMQDREFLTKVARANGYKIKKGKVNLVNAPCGCGKTTYFFNELSQQDKYIEMKRILYLVDTNMLEDSMVQEYGSMMKIYDKDWVNDLDIYLDLREEQAKIRCMSYHRFGHLVKRDNSILEHIDLIVIDEAHNLLKYSDMDSDVLTKNFKYAKDEEVRRASELLSGCSYLAHNLTRFIDEYDTDFVLMTATPNRIMEHKPYSNYLYDVLEGYQLRGYSIDKTIPFDNIKNTFRFFKDKKHKDFGNILVYSQTIKSCKEIEVQFKEMGFETIVLWSTNANEPMSKEQLIVRDNLINKNLLLDLYDVLIINDAYQTGWNLENMEDTSLHKTFTVLVNSTDKDTIIQVTGRIRHDIKLLFHKDNSKKSKVTSIPSEFLNRPLIKEDKDKLVQHYDLVNKDGKQLKWSSIKNLILENDKFLILSGRDKINGKQQRFDKIIEK</sequence>
<dbReference type="Pfam" id="PF04851">
    <property type="entry name" value="ResIII"/>
    <property type="match status" value="1"/>
</dbReference>
<gene>
    <name evidence="2" type="ORF">CHL78_012115</name>
</gene>
<dbReference type="GO" id="GO:0016787">
    <property type="term" value="F:hydrolase activity"/>
    <property type="evidence" value="ECO:0007669"/>
    <property type="project" value="InterPro"/>
</dbReference>
<dbReference type="SUPFAM" id="SSF52540">
    <property type="entry name" value="P-loop containing nucleoside triphosphate hydrolases"/>
    <property type="match status" value="1"/>
</dbReference>
<dbReference type="AlphaFoldDB" id="A0A371J205"/>
<accession>A0A371J205</accession>
<dbReference type="OrthoDB" id="1936665at2"/>
<dbReference type="EMBL" id="NOJY02000020">
    <property type="protein sequence ID" value="RDY26809.1"/>
    <property type="molecule type" value="Genomic_DNA"/>
</dbReference>
<dbReference type="Gene3D" id="3.40.50.300">
    <property type="entry name" value="P-loop containing nucleotide triphosphate hydrolases"/>
    <property type="match status" value="1"/>
</dbReference>
<organism evidence="2 3">
    <name type="scientific">Romboutsia weinsteinii</name>
    <dbReference type="NCBI Taxonomy" id="2020949"/>
    <lineage>
        <taxon>Bacteria</taxon>
        <taxon>Bacillati</taxon>
        <taxon>Bacillota</taxon>
        <taxon>Clostridia</taxon>
        <taxon>Peptostreptococcales</taxon>
        <taxon>Peptostreptococcaceae</taxon>
        <taxon>Romboutsia</taxon>
    </lineage>
</organism>
<feature type="domain" description="Helicase ATP-binding" evidence="1">
    <location>
        <begin position="34"/>
        <end position="227"/>
    </location>
</feature>
<evidence type="ECO:0000313" key="3">
    <source>
        <dbReference type="Proteomes" id="UP000215694"/>
    </source>
</evidence>
<dbReference type="InterPro" id="IPR014001">
    <property type="entry name" value="Helicase_ATP-bd"/>
</dbReference>
<protein>
    <recommendedName>
        <fullName evidence="1">Helicase ATP-binding domain-containing protein</fullName>
    </recommendedName>
</protein>
<dbReference type="GO" id="GO:0005524">
    <property type="term" value="F:ATP binding"/>
    <property type="evidence" value="ECO:0007669"/>
    <property type="project" value="InterPro"/>
</dbReference>
<proteinExistence type="predicted"/>
<dbReference type="InterPro" id="IPR027417">
    <property type="entry name" value="P-loop_NTPase"/>
</dbReference>
<dbReference type="RefSeq" id="WP_094367004.1">
    <property type="nucleotide sequence ID" value="NZ_NOJY02000020.1"/>
</dbReference>
<evidence type="ECO:0000259" key="1">
    <source>
        <dbReference type="PROSITE" id="PS51192"/>
    </source>
</evidence>
<name>A0A371J205_9FIRM</name>
<reference evidence="2 3" key="1">
    <citation type="journal article" date="2017" name="Genome Announc.">
        <title>Draft Genome Sequence of Romboutsia weinsteinii sp. nov. Strain CCRI-19649(T) Isolated from Surface Water.</title>
        <authorList>
            <person name="Maheux A.F."/>
            <person name="Boudreau D.K."/>
            <person name="Berube E."/>
            <person name="Boissinot M."/>
            <person name="Cantin P."/>
            <person name="Raymond F."/>
            <person name="Corbeil J."/>
            <person name="Omar R.F."/>
            <person name="Bergeron M.G."/>
        </authorList>
    </citation>
    <scope>NUCLEOTIDE SEQUENCE [LARGE SCALE GENOMIC DNA]</scope>
    <source>
        <strain evidence="2 3">CCRI-19649</strain>
    </source>
</reference>
<evidence type="ECO:0000313" key="2">
    <source>
        <dbReference type="EMBL" id="RDY26809.1"/>
    </source>
</evidence>